<comment type="caution">
    <text evidence="1">The sequence shown here is derived from an EMBL/GenBank/DDBJ whole genome shotgun (WGS) entry which is preliminary data.</text>
</comment>
<dbReference type="EMBL" id="CAAALY010244451">
    <property type="protein sequence ID" value="VEL32647.1"/>
    <property type="molecule type" value="Genomic_DNA"/>
</dbReference>
<evidence type="ECO:0000313" key="2">
    <source>
        <dbReference type="Proteomes" id="UP000784294"/>
    </source>
</evidence>
<evidence type="ECO:0000313" key="1">
    <source>
        <dbReference type="EMBL" id="VEL32647.1"/>
    </source>
</evidence>
<dbReference type="AlphaFoldDB" id="A0A3S5FFM0"/>
<dbReference type="Proteomes" id="UP000784294">
    <property type="component" value="Unassembled WGS sequence"/>
</dbReference>
<accession>A0A3S5FFM0</accession>
<keyword evidence="2" id="KW-1185">Reference proteome</keyword>
<proteinExistence type="predicted"/>
<name>A0A3S5FFM0_9PLAT</name>
<reference evidence="1" key="1">
    <citation type="submission" date="2018-11" db="EMBL/GenBank/DDBJ databases">
        <authorList>
            <consortium name="Pathogen Informatics"/>
        </authorList>
    </citation>
    <scope>NUCLEOTIDE SEQUENCE</scope>
</reference>
<protein>
    <submittedName>
        <fullName evidence="1">Uncharacterized protein</fullName>
    </submittedName>
</protein>
<sequence length="93" mass="10361">MLVLSMATLTDDADYAAVEPSGDLPSPRSEARKRNWYFVYSPQMVTFKTEFCLALDPPSRIAYADEFRVVLLELAHFLCPTASTCGLVFFGST</sequence>
<organism evidence="1 2">
    <name type="scientific">Protopolystoma xenopodis</name>
    <dbReference type="NCBI Taxonomy" id="117903"/>
    <lineage>
        <taxon>Eukaryota</taxon>
        <taxon>Metazoa</taxon>
        <taxon>Spiralia</taxon>
        <taxon>Lophotrochozoa</taxon>
        <taxon>Platyhelminthes</taxon>
        <taxon>Monogenea</taxon>
        <taxon>Polyopisthocotylea</taxon>
        <taxon>Polystomatidea</taxon>
        <taxon>Polystomatidae</taxon>
        <taxon>Protopolystoma</taxon>
    </lineage>
</organism>
<gene>
    <name evidence="1" type="ORF">PXEA_LOCUS26087</name>
</gene>